<organism evidence="7 8">
    <name type="scientific">Dimorphilus gyrociliatus</name>
    <dbReference type="NCBI Taxonomy" id="2664684"/>
    <lineage>
        <taxon>Eukaryota</taxon>
        <taxon>Metazoa</taxon>
        <taxon>Spiralia</taxon>
        <taxon>Lophotrochozoa</taxon>
        <taxon>Annelida</taxon>
        <taxon>Polychaeta</taxon>
        <taxon>Polychaeta incertae sedis</taxon>
        <taxon>Dinophilidae</taxon>
        <taxon>Dimorphilus</taxon>
    </lineage>
</organism>
<keyword evidence="8" id="KW-1185">Reference proteome</keyword>
<dbReference type="OrthoDB" id="10071976at2759"/>
<comment type="subcellular location">
    <subcellularLocation>
        <location evidence="1">Cytoplasm</location>
    </subcellularLocation>
</comment>
<dbReference type="Gene3D" id="3.40.50.300">
    <property type="entry name" value="P-loop containing nucleotide triphosphate hydrolases"/>
    <property type="match status" value="1"/>
</dbReference>
<dbReference type="SUPFAM" id="SSF52540">
    <property type="entry name" value="P-loop containing nucleoside triphosphate hydrolases"/>
    <property type="match status" value="1"/>
</dbReference>
<evidence type="ECO:0000313" key="8">
    <source>
        <dbReference type="Proteomes" id="UP000549394"/>
    </source>
</evidence>
<evidence type="ECO:0000256" key="1">
    <source>
        <dbReference type="ARBA" id="ARBA00004496"/>
    </source>
</evidence>
<sequence length="1793" mass="208570">MSKINQVILFYQQEIKSLLNDDQIFKMAARENGIINNQESEENFAIFFENCILRVPTKVFQNLLITCSRQTASKRYVELAKSIEYPWSQLVQEVKKYVREKFVNISMFKDKKILVNYENIMAPVLISTYLNNDQVDDVKTSDDFFKLSNIIYERGDKILIKGGPGMGKTYHFRKILCSWATGDKRDCLLLNLQLKKTDQCNNIIDELYKHNFSQSSKISRSLFACIFNKEFSDFHRKIFILIDGADKFATHVKFLNKIFTSFSRLVILVWSRNWKAYEISNTYNHVYEIFGYDEIQKKIFFDKFFYELHKNKVCQQVTRQRKLSSDDPYQDVTSAWIHNRSESDKLWQYLWTKRKDLLKSCSRPLVAFTTAAVWEETKECKEGYIFEKVIDRLLKKKAITRDTIYYEKIINHCSEEAYNHLFRKLPIKMTDIIKKSSNIGNLLMVNPYQSAEDQELAFIDISFLEYFAAKHIINCLKSNANCEQGRLENSVAKQAFIRYLFDHNLIELKFIFRFIRELYPEFFSILPAKKSFPLEPIDDDALHTIKHYRNERVFKLCNTTLAFHHLNPIVKSLSRNVTTIQLMKVSLNLDYFLELITTELSLQLINLELNSLIEDKSISVKILTEITRTFVKLKSLFLINVPLCKNLSTPVDISSNSVLGLTLQNCCFSPDMIRSFSCQRLYKLNLSFNKIEDQKFKNFINCLKSNRSLKAIDFSFCQLSDTHFDSLKTLIEENRSLTEISLQGNDFNIETTKSIGSLADERQYIKVFEINNYKALSENDKSFIAFNPNLEVLTLSKSTILSPVIEKIIQLKNLVELGLSSINIKWIGNHFIHLESFVNLKIFDFSYNDITNQKRMFHLFKEILSSSFNLKKLVMNNCNINPEGLNILGNCMKKLSNLTFINISNNNLDCDSFEEFLKFKIFTEQEEIELDCSNCHLESQNLVSLLKLPKFKILNFSQNYISECYVELENIAFFQYLRELYLRNCNLPEEFLQQIGRNLESFSMVQILDISENNFKDRSLNYFFERVSTEENNLKEIYIYGNEFSKYVISNMYSCIKSLPKLSILNSTESVNDSLFNQSLNELVNSKKFNLKMINSLLSNYDDIVELKILQLSLISGQRESYLHLISELEIKIKFIIFDDILSPSESLEIKKIIDQKEKTVEKISINEHFMKNTDFSLLSANFNLTSLKIAFRSEEIINSEIWNLLSGQEMLKTLYLSRVKLEDRYCQNYENIFINRVSKLEELKIFSSTFCGATIRNFISRQEHLKVLEINESKFDNLFDRECKCRSLKKLTLFKYEFSREEMEDFKIFLNKQSHLEKLNLKLNNLKDNIGLKIFSDSYRNDNNTITELSLHKCKLSVNMADKLGLFIGRQTNLEVLDLSGINMQNKIGCNLFRAISEKCCNILDLKLGKCTFSRDMAEYLIEFIDNQKRLNVLDLNSTDLSVLNTNKEFHFCYETIICLNLHHCTLSEETAYLFGRLIRHEHLDILNVSNLRLEECGSNLFETSGICSTISEINLSETTFSSSTAKTLGIFLGYAVNLKTLNLSKTNLTRDIGKQLFSNISCDCCKIINLNLSLCKFSASMAQYLGIFIKYQDSLNTLDLSRTDLTNEIGTNIFSRKVDTKYTKYISSLILVGCLLCSKMSTSLGIFIECQNNLSHLNLSHTILEGSIGKNLFEHASHTFPTILTVNLKRCKFSSDMVESLAKFIGKQINLTELNLSSTDLSQIEKELFTEISKSCYYVRNLNIQNSTLSNDQTTGILQFIECQKYLTNEEKLLITQEIVERKFRASKPLI</sequence>
<dbReference type="InterPro" id="IPR007111">
    <property type="entry name" value="NACHT_NTPase"/>
</dbReference>
<evidence type="ECO:0000256" key="3">
    <source>
        <dbReference type="ARBA" id="ARBA00022737"/>
    </source>
</evidence>
<dbReference type="SUPFAM" id="SSF52047">
    <property type="entry name" value="RNI-like"/>
    <property type="match status" value="4"/>
</dbReference>
<dbReference type="Proteomes" id="UP000549394">
    <property type="component" value="Unassembled WGS sequence"/>
</dbReference>
<evidence type="ECO:0000259" key="6">
    <source>
        <dbReference type="Pfam" id="PF05729"/>
    </source>
</evidence>
<accession>A0A7I8VYV9</accession>
<gene>
    <name evidence="7" type="ORF">DGYR_LOCUS9366</name>
</gene>
<dbReference type="EMBL" id="CAJFCJ010000014">
    <property type="protein sequence ID" value="CAD5121408.1"/>
    <property type="molecule type" value="Genomic_DNA"/>
</dbReference>
<keyword evidence="5" id="KW-0067">ATP-binding</keyword>
<dbReference type="InterPro" id="IPR027417">
    <property type="entry name" value="P-loop_NTPase"/>
</dbReference>
<dbReference type="InterPro" id="IPR050637">
    <property type="entry name" value="NLRP_innate_immun_reg"/>
</dbReference>
<dbReference type="PANTHER" id="PTHR45690:SF19">
    <property type="entry name" value="NACHT, LRR AND PYD DOMAINS-CONTAINING PROTEIN 3"/>
    <property type="match status" value="1"/>
</dbReference>
<keyword evidence="2" id="KW-0963">Cytoplasm</keyword>
<proteinExistence type="predicted"/>
<reference evidence="7 8" key="1">
    <citation type="submission" date="2020-08" db="EMBL/GenBank/DDBJ databases">
        <authorList>
            <person name="Hejnol A."/>
        </authorList>
    </citation>
    <scope>NUCLEOTIDE SEQUENCE [LARGE SCALE GENOMIC DNA]</scope>
</reference>
<dbReference type="PANTHER" id="PTHR45690">
    <property type="entry name" value="NACHT, LRR AND PYD DOMAINS-CONTAINING PROTEIN 12"/>
    <property type="match status" value="1"/>
</dbReference>
<dbReference type="GO" id="GO:0005524">
    <property type="term" value="F:ATP binding"/>
    <property type="evidence" value="ECO:0007669"/>
    <property type="project" value="UniProtKB-KW"/>
</dbReference>
<evidence type="ECO:0000256" key="5">
    <source>
        <dbReference type="ARBA" id="ARBA00022840"/>
    </source>
</evidence>
<name>A0A7I8VYV9_9ANNE</name>
<comment type="caution">
    <text evidence="7">The sequence shown here is derived from an EMBL/GenBank/DDBJ whole genome shotgun (WGS) entry which is preliminary data.</text>
</comment>
<dbReference type="GO" id="GO:0005829">
    <property type="term" value="C:cytosol"/>
    <property type="evidence" value="ECO:0007669"/>
    <property type="project" value="UniProtKB-SubCell"/>
</dbReference>
<evidence type="ECO:0000313" key="7">
    <source>
        <dbReference type="EMBL" id="CAD5121408.1"/>
    </source>
</evidence>
<protein>
    <submittedName>
        <fullName evidence="7">DgyrCDS9928</fullName>
    </submittedName>
</protein>
<keyword evidence="4" id="KW-0547">Nucleotide-binding</keyword>
<feature type="domain" description="NACHT" evidence="6">
    <location>
        <begin position="158"/>
        <end position="305"/>
    </location>
</feature>
<dbReference type="InterPro" id="IPR032675">
    <property type="entry name" value="LRR_dom_sf"/>
</dbReference>
<keyword evidence="3" id="KW-0677">Repeat</keyword>
<dbReference type="Pfam" id="PF05729">
    <property type="entry name" value="NACHT"/>
    <property type="match status" value="1"/>
</dbReference>
<dbReference type="Gene3D" id="3.80.10.10">
    <property type="entry name" value="Ribonuclease Inhibitor"/>
    <property type="match status" value="6"/>
</dbReference>
<evidence type="ECO:0000256" key="2">
    <source>
        <dbReference type="ARBA" id="ARBA00022490"/>
    </source>
</evidence>
<evidence type="ECO:0000256" key="4">
    <source>
        <dbReference type="ARBA" id="ARBA00022741"/>
    </source>
</evidence>